<protein>
    <recommendedName>
        <fullName evidence="3">SKP1 component POZ domain-containing protein</fullName>
    </recommendedName>
</protein>
<name>A0A2K6NJK8_RHIRO</name>
<proteinExistence type="predicted"/>
<dbReference type="GO" id="GO:0006511">
    <property type="term" value="P:ubiquitin-dependent protein catabolic process"/>
    <property type="evidence" value="ECO:0007669"/>
    <property type="project" value="InterPro"/>
</dbReference>
<evidence type="ECO:0000256" key="1">
    <source>
        <dbReference type="ARBA" id="ARBA00004123"/>
    </source>
</evidence>
<dbReference type="GO" id="GO:0005634">
    <property type="term" value="C:nucleus"/>
    <property type="evidence" value="ECO:0007669"/>
    <property type="project" value="UniProtKB-SubCell"/>
</dbReference>
<dbReference type="InterPro" id="IPR016073">
    <property type="entry name" value="Skp1_comp_POZ"/>
</dbReference>
<comment type="subcellular location">
    <subcellularLocation>
        <location evidence="1">Nucleus</location>
    </subcellularLocation>
</comment>
<dbReference type="PANTHER" id="PTHR20648">
    <property type="entry name" value="ELONGIN-C"/>
    <property type="match status" value="1"/>
</dbReference>
<reference evidence="4" key="1">
    <citation type="submission" date="2025-08" db="UniProtKB">
        <authorList>
            <consortium name="Ensembl"/>
        </authorList>
    </citation>
    <scope>IDENTIFICATION</scope>
</reference>
<dbReference type="AlphaFoldDB" id="A0A2K6NJK8"/>
<organism evidence="4 5">
    <name type="scientific">Rhinopithecus roxellana</name>
    <name type="common">Golden snub-nosed monkey</name>
    <name type="synonym">Pygathrix roxellana</name>
    <dbReference type="NCBI Taxonomy" id="61622"/>
    <lineage>
        <taxon>Eukaryota</taxon>
        <taxon>Metazoa</taxon>
        <taxon>Chordata</taxon>
        <taxon>Craniata</taxon>
        <taxon>Vertebrata</taxon>
        <taxon>Euteleostomi</taxon>
        <taxon>Mammalia</taxon>
        <taxon>Eutheria</taxon>
        <taxon>Euarchontoglires</taxon>
        <taxon>Primates</taxon>
        <taxon>Haplorrhini</taxon>
        <taxon>Catarrhini</taxon>
        <taxon>Cercopithecidae</taxon>
        <taxon>Colobinae</taxon>
        <taxon>Rhinopithecus</taxon>
    </lineage>
</organism>
<dbReference type="Pfam" id="PF03931">
    <property type="entry name" value="Skp1_POZ"/>
    <property type="match status" value="1"/>
</dbReference>
<accession>A0A2K6NJK8</accession>
<keyword evidence="5" id="KW-1185">Reference proteome</keyword>
<dbReference type="Gene3D" id="3.30.710.10">
    <property type="entry name" value="Potassium Channel Kv1.1, Chain A"/>
    <property type="match status" value="1"/>
</dbReference>
<dbReference type="Proteomes" id="UP000233200">
    <property type="component" value="Unplaced"/>
</dbReference>
<feature type="domain" description="SKP1 component POZ" evidence="3">
    <location>
        <begin position="14"/>
        <end position="48"/>
    </location>
</feature>
<dbReference type="Ensembl" id="ENSRROT00000020362.1">
    <property type="protein sequence ID" value="ENSRROP00000004459.1"/>
    <property type="gene ID" value="ENSRROG00000018374.1"/>
</dbReference>
<dbReference type="InterPro" id="IPR039948">
    <property type="entry name" value="ELC1"/>
</dbReference>
<evidence type="ECO:0000259" key="3">
    <source>
        <dbReference type="Pfam" id="PF03931"/>
    </source>
</evidence>
<feature type="compositionally biased region" description="Polar residues" evidence="2">
    <location>
        <begin position="76"/>
        <end position="93"/>
    </location>
</feature>
<sequence>MDGEEKTYGPDAKYVKLISSDGHEFTVRREHALTSDAIKAMLSGPGQFSLTLLPRLECSGTIIANCSLELPGSGDLPTSVSQVAGTTSARHYA</sequence>
<dbReference type="STRING" id="61622.ENSRROP00000004459"/>
<reference evidence="4" key="2">
    <citation type="submission" date="2025-09" db="UniProtKB">
        <authorList>
            <consortium name="Ensembl"/>
        </authorList>
    </citation>
    <scope>IDENTIFICATION</scope>
</reference>
<dbReference type="OMA" id="GPGQWSL"/>
<dbReference type="SUPFAM" id="SSF54695">
    <property type="entry name" value="POZ domain"/>
    <property type="match status" value="1"/>
</dbReference>
<evidence type="ECO:0000313" key="4">
    <source>
        <dbReference type="Ensembl" id="ENSRROP00000004459.1"/>
    </source>
</evidence>
<evidence type="ECO:0000313" key="5">
    <source>
        <dbReference type="Proteomes" id="UP000233200"/>
    </source>
</evidence>
<evidence type="ECO:0000256" key="2">
    <source>
        <dbReference type="SAM" id="MobiDB-lite"/>
    </source>
</evidence>
<dbReference type="GeneTree" id="ENSGT00940000165227"/>
<feature type="region of interest" description="Disordered" evidence="2">
    <location>
        <begin position="73"/>
        <end position="93"/>
    </location>
</feature>
<dbReference type="InterPro" id="IPR011333">
    <property type="entry name" value="SKP1/BTB/POZ_sf"/>
</dbReference>